<dbReference type="FunFam" id="2.60.200.20:FF:000001">
    <property type="entry name" value="Kinesin family member 1B"/>
    <property type="match status" value="1"/>
</dbReference>
<feature type="domain" description="HPt" evidence="24">
    <location>
        <begin position="357"/>
        <end position="451"/>
    </location>
</feature>
<evidence type="ECO:0000313" key="25">
    <source>
        <dbReference type="EMBL" id="KAK7162922.1"/>
    </source>
</evidence>
<feature type="coiled-coil region" evidence="20">
    <location>
        <begin position="430"/>
        <end position="457"/>
    </location>
</feature>
<evidence type="ECO:0000256" key="13">
    <source>
        <dbReference type="ARBA" id="ARBA00023235"/>
    </source>
</evidence>
<dbReference type="SMART" id="SM00233">
    <property type="entry name" value="PH"/>
    <property type="match status" value="1"/>
</dbReference>
<evidence type="ECO:0000256" key="9">
    <source>
        <dbReference type="ARBA" id="ARBA00023054"/>
    </source>
</evidence>
<dbReference type="SUPFAM" id="SSF52540">
    <property type="entry name" value="P-loop containing nucleoside triphosphate hydrolases"/>
    <property type="match status" value="1"/>
</dbReference>
<evidence type="ECO:0000256" key="6">
    <source>
        <dbReference type="ARBA" id="ARBA00022741"/>
    </source>
</evidence>
<evidence type="ECO:0000256" key="17">
    <source>
        <dbReference type="ARBA" id="ARBA00066390"/>
    </source>
</evidence>
<feature type="binding site" evidence="19">
    <location>
        <begin position="96"/>
        <end position="103"/>
    </location>
    <ligand>
        <name>ATP</name>
        <dbReference type="ChEBI" id="CHEBI:30616"/>
    </ligand>
</feature>
<evidence type="ECO:0000256" key="12">
    <source>
        <dbReference type="ARBA" id="ARBA00023212"/>
    </source>
</evidence>
<keyword evidence="13" id="KW-0413">Isomerase</keyword>
<dbReference type="EMBL" id="JAYKXH010000007">
    <property type="protein sequence ID" value="KAK7162922.1"/>
    <property type="molecule type" value="Genomic_DNA"/>
</dbReference>
<dbReference type="InterPro" id="IPR032405">
    <property type="entry name" value="Kinesin_assoc"/>
</dbReference>
<dbReference type="PANTHER" id="PTHR47117">
    <property type="entry name" value="STAR-RELATED LIPID TRANSFER PROTEIN 9"/>
    <property type="match status" value="1"/>
</dbReference>
<feature type="domain" description="PH" evidence="21">
    <location>
        <begin position="1550"/>
        <end position="1648"/>
    </location>
</feature>
<keyword evidence="3" id="KW-0963">Cytoplasm</keyword>
<dbReference type="Pfam" id="PF00169">
    <property type="entry name" value="PH"/>
    <property type="match status" value="1"/>
</dbReference>
<dbReference type="PROSITE" id="PS50006">
    <property type="entry name" value="FHA_DOMAIN"/>
    <property type="match status" value="1"/>
</dbReference>
<dbReference type="InterPro" id="IPR036961">
    <property type="entry name" value="Kinesin_motor_dom_sf"/>
</dbReference>
<comment type="catalytic activity">
    <reaction evidence="16">
        <text>ATP + H2O + a kinesin associated with a microtubule at position (n) = ADP + phosphate a kinesin associated with a microtubule at position (n+1, toward the plus end).</text>
        <dbReference type="EC" id="5.6.1.3"/>
    </reaction>
</comment>
<dbReference type="Pfam" id="PF16183">
    <property type="entry name" value="Kinesin_assoc"/>
    <property type="match status" value="1"/>
</dbReference>
<dbReference type="PANTHER" id="PTHR47117:SF2">
    <property type="entry name" value="KINESIN-LIKE PROTEIN KIF1A ISOFORM X1"/>
    <property type="match status" value="1"/>
</dbReference>
<evidence type="ECO:0000256" key="1">
    <source>
        <dbReference type="ARBA" id="ARBA00004245"/>
    </source>
</evidence>
<dbReference type="Pfam" id="PF00225">
    <property type="entry name" value="Kinesin"/>
    <property type="match status" value="1"/>
</dbReference>
<dbReference type="InterPro" id="IPR027417">
    <property type="entry name" value="P-loop_NTPase"/>
</dbReference>
<evidence type="ECO:0000256" key="5">
    <source>
        <dbReference type="ARBA" id="ARBA00022701"/>
    </source>
</evidence>
<dbReference type="GO" id="GO:0010970">
    <property type="term" value="P:transport along microtubule"/>
    <property type="evidence" value="ECO:0007669"/>
    <property type="project" value="UniProtKB-ARBA"/>
</dbReference>
<evidence type="ECO:0000256" key="11">
    <source>
        <dbReference type="ARBA" id="ARBA00023175"/>
    </source>
</evidence>
<comment type="similarity">
    <text evidence="19">Belongs to the TRAFAC class myosin-kinesin ATPase superfamily. Kinesin family.</text>
</comment>
<dbReference type="PROSITE" id="PS50003">
    <property type="entry name" value="PH_DOMAIN"/>
    <property type="match status" value="1"/>
</dbReference>
<dbReference type="PROSITE" id="PS50894">
    <property type="entry name" value="HPT"/>
    <property type="match status" value="1"/>
</dbReference>
<dbReference type="Pfam" id="PF12423">
    <property type="entry name" value="KIF1B"/>
    <property type="match status" value="1"/>
</dbReference>
<gene>
    <name evidence="25" type="ORF">R3I93_007075</name>
</gene>
<dbReference type="FunFam" id="2.30.29.30:FF:000023">
    <property type="entry name" value="Kinesin family member 1B"/>
    <property type="match status" value="1"/>
</dbReference>
<reference evidence="25 26" key="1">
    <citation type="submission" date="2024-02" db="EMBL/GenBank/DDBJ databases">
        <title>Chromosome-level genome assembly of the Eurasian Minnow (Phoxinus phoxinus).</title>
        <authorList>
            <person name="Oriowo T.O."/>
            <person name="Martin S."/>
            <person name="Stange M."/>
            <person name="Chrysostomakis Y."/>
            <person name="Brown T."/>
            <person name="Winkler S."/>
            <person name="Kukowka S."/>
            <person name="Myers E.W."/>
            <person name="Bohne A."/>
        </authorList>
    </citation>
    <scope>NUCLEOTIDE SEQUENCE [LARGE SCALE GENOMIC DNA]</scope>
    <source>
        <strain evidence="25">ZFMK-TIS-60720</strain>
        <tissue evidence="25">Whole Organism</tissue>
    </source>
</reference>
<dbReference type="GO" id="GO:0045202">
    <property type="term" value="C:synapse"/>
    <property type="evidence" value="ECO:0007669"/>
    <property type="project" value="UniProtKB-SubCell"/>
</dbReference>
<dbReference type="CDD" id="cd01233">
    <property type="entry name" value="PH_KIFIA_KIFIB"/>
    <property type="match status" value="1"/>
</dbReference>
<dbReference type="Gene3D" id="2.30.29.30">
    <property type="entry name" value="Pleckstrin-homology domain (PH domain)/Phosphotyrosine-binding domain (PTB)"/>
    <property type="match status" value="1"/>
</dbReference>
<dbReference type="InterPro" id="IPR049780">
    <property type="entry name" value="PH_KIFIA_KIFIB"/>
</dbReference>
<dbReference type="SMART" id="SM00240">
    <property type="entry name" value="FHA"/>
    <property type="match status" value="1"/>
</dbReference>
<feature type="coiled-coil region" evidence="20">
    <location>
        <begin position="628"/>
        <end position="677"/>
    </location>
</feature>
<evidence type="ECO:0000256" key="8">
    <source>
        <dbReference type="ARBA" id="ARBA00023018"/>
    </source>
</evidence>
<keyword evidence="14" id="KW-0968">Cytoplasmic vesicle</keyword>
<dbReference type="SUPFAM" id="SSF49879">
    <property type="entry name" value="SMAD/FHA domain"/>
    <property type="match status" value="1"/>
</dbReference>
<dbReference type="InterPro" id="IPR011993">
    <property type="entry name" value="PH-like_dom_sf"/>
</dbReference>
<feature type="domain" description="FHA" evidence="22">
    <location>
        <begin position="516"/>
        <end position="572"/>
    </location>
</feature>
<comment type="caution">
    <text evidence="25">The sequence shown here is derived from an EMBL/GenBank/DDBJ whole genome shotgun (WGS) entry which is preliminary data.</text>
</comment>
<dbReference type="Pfam" id="PF12473">
    <property type="entry name" value="DUF3694"/>
    <property type="match status" value="1"/>
</dbReference>
<protein>
    <recommendedName>
        <fullName evidence="17">plus-end-directed kinesin ATPase</fullName>
        <ecNumber evidence="17">5.6.1.3</ecNumber>
    </recommendedName>
</protein>
<evidence type="ECO:0000259" key="21">
    <source>
        <dbReference type="PROSITE" id="PS50003"/>
    </source>
</evidence>
<evidence type="ECO:0000256" key="16">
    <source>
        <dbReference type="ARBA" id="ARBA00050273"/>
    </source>
</evidence>
<proteinExistence type="inferred from homology"/>
<dbReference type="Proteomes" id="UP001364617">
    <property type="component" value="Unassembled WGS sequence"/>
</dbReference>
<dbReference type="InterPro" id="IPR019821">
    <property type="entry name" value="Kinesin_motor_CS"/>
</dbReference>
<dbReference type="EC" id="5.6.1.3" evidence="17"/>
<dbReference type="GO" id="GO:0048731">
    <property type="term" value="P:system development"/>
    <property type="evidence" value="ECO:0007669"/>
    <property type="project" value="UniProtKB-ARBA"/>
</dbReference>
<evidence type="ECO:0000256" key="18">
    <source>
        <dbReference type="PROSITE-ProRule" id="PRU00110"/>
    </source>
</evidence>
<evidence type="ECO:0000256" key="19">
    <source>
        <dbReference type="PROSITE-ProRule" id="PRU00283"/>
    </source>
</evidence>
<evidence type="ECO:0000256" key="20">
    <source>
        <dbReference type="SAM" id="Coils"/>
    </source>
</evidence>
<dbReference type="InterPro" id="IPR022164">
    <property type="entry name" value="Kinesin-like"/>
</dbReference>
<keyword evidence="6 19" id="KW-0547">Nucleotide-binding</keyword>
<evidence type="ECO:0000256" key="3">
    <source>
        <dbReference type="ARBA" id="ARBA00022490"/>
    </source>
</evidence>
<evidence type="ECO:0000256" key="7">
    <source>
        <dbReference type="ARBA" id="ARBA00022840"/>
    </source>
</evidence>
<dbReference type="SUPFAM" id="SSF50729">
    <property type="entry name" value="PH domain-like"/>
    <property type="match status" value="1"/>
</dbReference>
<dbReference type="InterPro" id="IPR001849">
    <property type="entry name" value="PH_domain"/>
</dbReference>
<keyword evidence="7 19" id="KW-0067">ATP-binding</keyword>
<evidence type="ECO:0000259" key="24">
    <source>
        <dbReference type="PROSITE" id="PS50894"/>
    </source>
</evidence>
<dbReference type="InterPro" id="IPR001752">
    <property type="entry name" value="Kinesin_motor_dom"/>
</dbReference>
<evidence type="ECO:0000256" key="2">
    <source>
        <dbReference type="ARBA" id="ARBA00004250"/>
    </source>
</evidence>
<evidence type="ECO:0000313" key="26">
    <source>
        <dbReference type="Proteomes" id="UP001364617"/>
    </source>
</evidence>
<keyword evidence="26" id="KW-1185">Reference proteome</keyword>
<keyword evidence="5" id="KW-0493">Microtubule</keyword>
<dbReference type="GO" id="GO:0000160">
    <property type="term" value="P:phosphorelay signal transduction system"/>
    <property type="evidence" value="ECO:0007669"/>
    <property type="project" value="InterPro"/>
</dbReference>
<dbReference type="Gene3D" id="3.40.850.10">
    <property type="entry name" value="Kinesin motor domain"/>
    <property type="match status" value="1"/>
</dbReference>
<evidence type="ECO:0000256" key="4">
    <source>
        <dbReference type="ARBA" id="ARBA00022553"/>
    </source>
</evidence>
<dbReference type="PRINTS" id="PR00380">
    <property type="entry name" value="KINESINHEAVY"/>
</dbReference>
<evidence type="ECO:0000256" key="14">
    <source>
        <dbReference type="ARBA" id="ARBA00023329"/>
    </source>
</evidence>
<dbReference type="Gene3D" id="2.60.200.20">
    <property type="match status" value="1"/>
</dbReference>
<keyword evidence="9 20" id="KW-0175">Coiled coil</keyword>
<dbReference type="SMART" id="SM00129">
    <property type="entry name" value="KISc"/>
    <property type="match status" value="1"/>
</dbReference>
<evidence type="ECO:0000259" key="23">
    <source>
        <dbReference type="PROSITE" id="PS50067"/>
    </source>
</evidence>
<dbReference type="InterPro" id="IPR008984">
    <property type="entry name" value="SMAD_FHA_dom_sf"/>
</dbReference>
<dbReference type="CDD" id="cd01365">
    <property type="entry name" value="KISc_KIF1A_KIF1B"/>
    <property type="match status" value="1"/>
</dbReference>
<dbReference type="GO" id="GO:0008574">
    <property type="term" value="F:plus-end-directed microtubule motor activity"/>
    <property type="evidence" value="ECO:0007669"/>
    <property type="project" value="UniProtKB-EC"/>
</dbReference>
<dbReference type="InterPro" id="IPR008207">
    <property type="entry name" value="Sig_transdc_His_kin_Hpt_dom"/>
</dbReference>
<name>A0AAN9D854_9TELE</name>
<dbReference type="GO" id="GO:0005524">
    <property type="term" value="F:ATP binding"/>
    <property type="evidence" value="ECO:0007669"/>
    <property type="project" value="UniProtKB-UniRule"/>
</dbReference>
<keyword evidence="12" id="KW-0206">Cytoskeleton</keyword>
<dbReference type="FunFam" id="3.40.850.10:FF:000004">
    <property type="entry name" value="Kinesin-like protein isoform 2"/>
    <property type="match status" value="1"/>
</dbReference>
<dbReference type="GO" id="GO:0008017">
    <property type="term" value="F:microtubule binding"/>
    <property type="evidence" value="ECO:0007669"/>
    <property type="project" value="InterPro"/>
</dbReference>
<dbReference type="Pfam" id="PF00498">
    <property type="entry name" value="FHA"/>
    <property type="match status" value="1"/>
</dbReference>
<sequence>MACASVKVAVRVRPFNSREIGKDSKCIIQMSGNTTTIINPKQPKENKSFNFDYSYWSHTTPEDVNFACQRQVYKDIGEEMLLHAFEGYNVCIFAYGQTGAGKSYTMMGKQEKDQEGIIPLLCEDLFTKFNNNNDNSMSYSVEVSYMEIYCERVRDLLNPKNKGNLRVREHPLMGPYVEDLSKLAVTSYNDIQDLMDSGNKARTVAATNMNETSSRSHAVFNIIFTQKRHDSDSENTSEKVSKISLVDLAGSERADSTGAKGTRLKEGANINKSLTTLGKVISALAEIDSAPNKNKKKKKVESFIPYRDSVLTWLLRENLGGNSRTAMIAALSPADINYDETLSTLRYADRAKQIRCNAVINEDPNNRLVRELKEEVARLRDLLYAQGLGDIIEMTHAMTGMSPSPSLSALSSRAGSISSLHDRIMFSPGSEEAIERLKETEKIIAELNETWEEKLRRTEGIRMEREALLAEMGVAMREDGGTVGVFSPKKTPHLVNLNEDPLMSECLLYYIKDGITKVGREDARSRQDIVLSGHFIQDEHCIFTSSTNASGEGTVVLEPCEGTETYVNGKRVTEPTVLRSGNRIIMGKSHVFRFNDPEQARQERERTPCADTPVEPVDWAFAQRELLDKQGIDMKQEMEQRLQELEDQYRKEREEASNLLEQQRLDYESKLEALQRQVNSRYYPETTEEEEEPEEEVPWTKRETELALWAFRKWRFYQFTSLRDLLWGNAIFLKEANAISVELKKKVQFQFVLLTDTLYSPLPSDLLPPSIAKDREKRLFPRTIVAVEVQDQKNGATHYWTLDKLRQRLDLMREMYDRAAEVPSTAVEDCDHMMSGGDPFYDRFPWFRLVGRAFVYLSNLLYPVPLVHRVAIVSEKGEVKGFLRVAVQAISADEEAPDYGSGVRQSGTAKISFEDQQFEKFQTETCTAGTNTSQEELRIVEGEGQNSEMGLSADEVNNNTCAASPDVPDSPLKGFLECPLDVAQEKSFQHLKIGSNFTFRVTVLQASSISAEYADIFCQFNFIHRHDEAFSTEPLKNTGRGPPLGFYHVQNITVEVTKSFVEYIKSQPIVFEVFGHFQKQPFPLLCKDLISSLRPTRRQFPRVMPLSKPVPATKLSTLTRSTAGPCHCKYDLMAFFEICELEANGDYIPAVVDHRGGMPCHGTFLLHQGIQRRITVTIAQETGNDIEWKEVKELVIGRIRNTPEADETIIDPNILSLNILSSSYIRPSYDDRTFYRFEAAWDSSMHNSLLLNRVTPYGEKIYITLSAYLEMENCTQPTVITKDFCMVFYSRDAKLPASRSIRNLFSTGAFRPSESNRVTGVYELSLCHLADIGSPGMQRRRRRVLDTSVAYVRGEENLAGWRPRSDSLILDHQWELEKLSLLQEVEKTRHYLLLREKLEASLLLGQDSFCGKDLMDSPKASSPLISPVVSLGLDSPNERQRELAAKCVRLLMHTFNRQYSQVSSSLSESKLSEMSASFLRDGSSSPLSTLTPSSTCPSLVDSHYGNPDLRGAEANSGASSPDLDPFSPIERKHRSCAFIPNIQEIRVSPIVSKKGYLHFLEQHTSGWVKRYIVVRRPYVYLYRSERDCVERAVINLSSAQVEYSEDKQTMLRAPNTFSVCTEHRSILLQAGNDKEMHDWLYAFNPLLAGTIRSKLSRRKSGQMRM</sequence>
<accession>A0AAN9D854</accession>
<comment type="subcellular location">
    <subcellularLocation>
        <location evidence="1">Cytoplasm</location>
        <location evidence="1">Cytoskeleton</location>
    </subcellularLocation>
    <subcellularLocation>
        <location evidence="2">Cytoplasmic vesicle</location>
        <location evidence="2">Secretory vesicle membrane</location>
    </subcellularLocation>
    <subcellularLocation>
        <location evidence="15">Synapse</location>
    </subcellularLocation>
</comment>
<dbReference type="GO" id="GO:0005874">
    <property type="term" value="C:microtubule"/>
    <property type="evidence" value="ECO:0007669"/>
    <property type="project" value="UniProtKB-KW"/>
</dbReference>
<dbReference type="GO" id="GO:0030658">
    <property type="term" value="C:transport vesicle membrane"/>
    <property type="evidence" value="ECO:0007669"/>
    <property type="project" value="UniProtKB-SubCell"/>
</dbReference>
<keyword evidence="11 19" id="KW-0505">Motor protein</keyword>
<dbReference type="InterPro" id="IPR022140">
    <property type="entry name" value="Kinesin-like_KIF1-typ"/>
</dbReference>
<feature type="domain" description="Kinesin motor" evidence="23">
    <location>
        <begin position="5"/>
        <end position="354"/>
    </location>
</feature>
<dbReference type="PROSITE" id="PS50067">
    <property type="entry name" value="KINESIN_MOTOR_2"/>
    <property type="match status" value="1"/>
</dbReference>
<dbReference type="PROSITE" id="PS00411">
    <property type="entry name" value="KINESIN_MOTOR_1"/>
    <property type="match status" value="1"/>
</dbReference>
<evidence type="ECO:0000256" key="10">
    <source>
        <dbReference type="ARBA" id="ARBA00023136"/>
    </source>
</evidence>
<dbReference type="InterPro" id="IPR000253">
    <property type="entry name" value="FHA_dom"/>
</dbReference>
<evidence type="ECO:0000259" key="22">
    <source>
        <dbReference type="PROSITE" id="PS50006"/>
    </source>
</evidence>
<evidence type="ECO:0000256" key="15">
    <source>
        <dbReference type="ARBA" id="ARBA00034103"/>
    </source>
</evidence>
<keyword evidence="8" id="KW-0770">Synapse</keyword>
<keyword evidence="10" id="KW-0472">Membrane</keyword>
<keyword evidence="4 18" id="KW-0597">Phosphoprotein</keyword>
<dbReference type="Gene3D" id="6.10.250.2520">
    <property type="match status" value="1"/>
</dbReference>
<feature type="modified residue" description="Phosphohistidine" evidence="18">
    <location>
        <position position="396"/>
    </location>
</feature>
<organism evidence="25 26">
    <name type="scientific">Phoxinus phoxinus</name>
    <name type="common">Eurasian minnow</name>
    <dbReference type="NCBI Taxonomy" id="58324"/>
    <lineage>
        <taxon>Eukaryota</taxon>
        <taxon>Metazoa</taxon>
        <taxon>Chordata</taxon>
        <taxon>Craniata</taxon>
        <taxon>Vertebrata</taxon>
        <taxon>Euteleostomi</taxon>
        <taxon>Actinopterygii</taxon>
        <taxon>Neopterygii</taxon>
        <taxon>Teleostei</taxon>
        <taxon>Ostariophysi</taxon>
        <taxon>Cypriniformes</taxon>
        <taxon>Leuciscidae</taxon>
        <taxon>Phoxininae</taxon>
        <taxon>Phoxinus</taxon>
    </lineage>
</organism>